<dbReference type="EMBL" id="MU276424">
    <property type="protein sequence ID" value="KAI0038738.1"/>
    <property type="molecule type" value="Genomic_DNA"/>
</dbReference>
<reference evidence="1" key="1">
    <citation type="submission" date="2021-02" db="EMBL/GenBank/DDBJ databases">
        <authorList>
            <consortium name="DOE Joint Genome Institute"/>
            <person name="Ahrendt S."/>
            <person name="Looney B.P."/>
            <person name="Miyauchi S."/>
            <person name="Morin E."/>
            <person name="Drula E."/>
            <person name="Courty P.E."/>
            <person name="Chicoki N."/>
            <person name="Fauchery L."/>
            <person name="Kohler A."/>
            <person name="Kuo A."/>
            <person name="Labutti K."/>
            <person name="Pangilinan J."/>
            <person name="Lipzen A."/>
            <person name="Riley R."/>
            <person name="Andreopoulos W."/>
            <person name="He G."/>
            <person name="Johnson J."/>
            <person name="Barry K.W."/>
            <person name="Grigoriev I.V."/>
            <person name="Nagy L."/>
            <person name="Hibbett D."/>
            <person name="Henrissat B."/>
            <person name="Matheny P.B."/>
            <person name="Labbe J."/>
            <person name="Martin F."/>
        </authorList>
    </citation>
    <scope>NUCLEOTIDE SEQUENCE</scope>
    <source>
        <strain evidence="1">FP105234-sp</strain>
    </source>
</reference>
<name>A0ACB8R4J8_9AGAM</name>
<sequence length="682" mass="77454">MHRNDPKVIKGKGMGDKLEPIKEEDAHRKPDLIITSLYPATHATGSKSGHSIGDLDMGELVEKYAYKEPELNFSWKAVLVALELKLATKAFRTEILQYDATTASHTKDLPPWTNVLSTSFRGVRAKAQGPESAKVSGSRGGNGSRDSTLSPPVTEAAPVRKSSRAMKQMQPDVKIASDPSSTPKVAYADVPPSEQEPEQLPPVIQCGVYTLEMMSQRGLGTHRAIVMLMEDEKLWLFVSDREGVLQSHGLDFVEDFPRFVVLLYAFQRLEVQNYGLHETLNPGGLHFHTACPPENSQPDRTEPEPAHETFPLVLKSPHTEADILVRIDPGDFIYNATAIIGRCPQVVGASNANISKMERPKPYAVKIYWPDKNRISEVDIIMAARRFLRTVGLKNLRLDRHLPEILGYQDYTSEAPEDIRQKLGIELPTSSHRILRVIAFNMLQPIRELHGPEFVKAWFDCVKCHYHLWKEGYEHRDPSLSNLMYYKDSEGTVYGVLNDWDLGNIREDPRNNHAFMERTGTIPFMPLALLNSEYWDGKITRTYYHDLESFVWVLAFQCLSFDKGGDRLKEGPRPADAWETGDYEQCYEKKLAFVSGGMEKEDIAQAWKDVWPLAHRLLKVTAGAWANRQTAYEDVFFDSDDDSEEPVQDINNSDQPVKDTTSDKAYYKKVRYFIKYYGYATQ</sequence>
<keyword evidence="2" id="KW-1185">Reference proteome</keyword>
<evidence type="ECO:0000313" key="2">
    <source>
        <dbReference type="Proteomes" id="UP000814033"/>
    </source>
</evidence>
<accession>A0ACB8R4J8</accession>
<proteinExistence type="predicted"/>
<reference evidence="1" key="2">
    <citation type="journal article" date="2022" name="New Phytol.">
        <title>Evolutionary transition to the ectomycorrhizal habit in the genomes of a hyperdiverse lineage of mushroom-forming fungi.</title>
        <authorList>
            <person name="Looney B."/>
            <person name="Miyauchi S."/>
            <person name="Morin E."/>
            <person name="Drula E."/>
            <person name="Courty P.E."/>
            <person name="Kohler A."/>
            <person name="Kuo A."/>
            <person name="LaButti K."/>
            <person name="Pangilinan J."/>
            <person name="Lipzen A."/>
            <person name="Riley R."/>
            <person name="Andreopoulos W."/>
            <person name="He G."/>
            <person name="Johnson J."/>
            <person name="Nolan M."/>
            <person name="Tritt A."/>
            <person name="Barry K.W."/>
            <person name="Grigoriev I.V."/>
            <person name="Nagy L.G."/>
            <person name="Hibbett D."/>
            <person name="Henrissat B."/>
            <person name="Matheny P.B."/>
            <person name="Labbe J."/>
            <person name="Martin F.M."/>
        </authorList>
    </citation>
    <scope>NUCLEOTIDE SEQUENCE</scope>
    <source>
        <strain evidence="1">FP105234-sp</strain>
    </source>
</reference>
<protein>
    <submittedName>
        <fullName evidence="1">Uncharacterized protein</fullName>
    </submittedName>
</protein>
<evidence type="ECO:0000313" key="1">
    <source>
        <dbReference type="EMBL" id="KAI0038738.1"/>
    </source>
</evidence>
<organism evidence="1 2">
    <name type="scientific">Auriscalpium vulgare</name>
    <dbReference type="NCBI Taxonomy" id="40419"/>
    <lineage>
        <taxon>Eukaryota</taxon>
        <taxon>Fungi</taxon>
        <taxon>Dikarya</taxon>
        <taxon>Basidiomycota</taxon>
        <taxon>Agaricomycotina</taxon>
        <taxon>Agaricomycetes</taxon>
        <taxon>Russulales</taxon>
        <taxon>Auriscalpiaceae</taxon>
        <taxon>Auriscalpium</taxon>
    </lineage>
</organism>
<gene>
    <name evidence="1" type="ORF">FA95DRAFT_1149834</name>
</gene>
<comment type="caution">
    <text evidence="1">The sequence shown here is derived from an EMBL/GenBank/DDBJ whole genome shotgun (WGS) entry which is preliminary data.</text>
</comment>
<dbReference type="Proteomes" id="UP000814033">
    <property type="component" value="Unassembled WGS sequence"/>
</dbReference>